<feature type="transmembrane region" description="Helical" evidence="1">
    <location>
        <begin position="194"/>
        <end position="214"/>
    </location>
</feature>
<keyword evidence="1" id="KW-0472">Membrane</keyword>
<evidence type="ECO:0000313" key="2">
    <source>
        <dbReference type="EMBL" id="MBY5630909.1"/>
    </source>
</evidence>
<feature type="transmembrane region" description="Helical" evidence="1">
    <location>
        <begin position="148"/>
        <end position="173"/>
    </location>
</feature>
<feature type="transmembrane region" description="Helical" evidence="1">
    <location>
        <begin position="268"/>
        <end position="288"/>
    </location>
</feature>
<protein>
    <submittedName>
        <fullName evidence="2">Uncharacterized protein</fullName>
    </submittedName>
</protein>
<dbReference type="RefSeq" id="WP_222260442.1">
    <property type="nucleotide sequence ID" value="NZ_JAAXEB010000005.1"/>
</dbReference>
<evidence type="ECO:0000313" key="3">
    <source>
        <dbReference type="Proteomes" id="UP000825699"/>
    </source>
</evidence>
<organism evidence="2 3">
    <name type="scientific">Rhizobium leguminosarum</name>
    <dbReference type="NCBI Taxonomy" id="384"/>
    <lineage>
        <taxon>Bacteria</taxon>
        <taxon>Pseudomonadati</taxon>
        <taxon>Pseudomonadota</taxon>
        <taxon>Alphaproteobacteria</taxon>
        <taxon>Hyphomicrobiales</taxon>
        <taxon>Rhizobiaceae</taxon>
        <taxon>Rhizobium/Agrobacterium group</taxon>
        <taxon>Rhizobium</taxon>
    </lineage>
</organism>
<keyword evidence="1" id="KW-1133">Transmembrane helix</keyword>
<sequence length="335" mass="36984">MSIQLLAKHPSDADRIKQIQQWTSPVWENDLRNIVDLSFYDTELKRRANALSNFQKTQADLLVLFRELVYVMAIAAARNGGGADLRRLARELGVGLPERKNPFKELIVGALISVVVLTVLCFGIPMAAPLVDWLNGSTPLSFWPQGDNALRASSIYVASQCIPVLIACGLLFVTLPTAQAHATTNLRGVIEKNAGKLLMIMCAVIVFDYAQLISDYGIYNPYLRSAPIQLFASWIPYNITHSIISVSVCVVLLHYLSRGEAKTPGVSIIYILAIAAVALTASCFYGLVRLRYDFKVGVTLDYLFIVCLLNLVAAMIALFMSQSLYHGRILKSEVN</sequence>
<gene>
    <name evidence="2" type="ORF">HFO42_22810</name>
</gene>
<keyword evidence="1" id="KW-0812">Transmembrane</keyword>
<evidence type="ECO:0000256" key="1">
    <source>
        <dbReference type="SAM" id="Phobius"/>
    </source>
</evidence>
<dbReference type="EMBL" id="JAAXEP010000012">
    <property type="protein sequence ID" value="MBY5630909.1"/>
    <property type="molecule type" value="Genomic_DNA"/>
</dbReference>
<reference evidence="2" key="1">
    <citation type="submission" date="2020-04" db="EMBL/GenBank/DDBJ databases">
        <title>Global-level population genomics supports evidence of horizontal gene transfer on evolution of Rhizobia in Lentils.</title>
        <authorList>
            <person name="Gai Y."/>
            <person name="Cook D."/>
            <person name="Riely B."/>
        </authorList>
    </citation>
    <scope>NUCLEOTIDE SEQUENCE</scope>
    <source>
        <strain evidence="2">Derici101B</strain>
    </source>
</reference>
<accession>A0AAJ1EK71</accession>
<name>A0AAJ1EK71_RHILE</name>
<feature type="transmembrane region" description="Helical" evidence="1">
    <location>
        <begin position="300"/>
        <end position="321"/>
    </location>
</feature>
<feature type="transmembrane region" description="Helical" evidence="1">
    <location>
        <begin position="234"/>
        <end position="256"/>
    </location>
</feature>
<dbReference type="Proteomes" id="UP000825699">
    <property type="component" value="Unassembled WGS sequence"/>
</dbReference>
<feature type="transmembrane region" description="Helical" evidence="1">
    <location>
        <begin position="106"/>
        <end position="128"/>
    </location>
</feature>
<proteinExistence type="predicted"/>
<comment type="caution">
    <text evidence="2">The sequence shown here is derived from an EMBL/GenBank/DDBJ whole genome shotgun (WGS) entry which is preliminary data.</text>
</comment>
<dbReference type="AlphaFoldDB" id="A0AAJ1EK71"/>